<gene>
    <name evidence="2" type="ORF">J5V96_16180</name>
</gene>
<evidence type="ECO:0000259" key="1">
    <source>
        <dbReference type="PROSITE" id="PS51502"/>
    </source>
</evidence>
<organism evidence="2 3">
    <name type="scientific">Microbacterium stercoris</name>
    <dbReference type="NCBI Taxonomy" id="2820289"/>
    <lineage>
        <taxon>Bacteria</taxon>
        <taxon>Bacillati</taxon>
        <taxon>Actinomycetota</taxon>
        <taxon>Actinomycetes</taxon>
        <taxon>Micrococcales</taxon>
        <taxon>Microbacteriaceae</taxon>
        <taxon>Microbacterium</taxon>
    </lineage>
</organism>
<sequence length="99" mass="11482">MSILHTVVFALSHPAGSVEEARFLDDGERILTGIPGVQEFTVRRQVSEKSDLRWQFSMRFADQDAYDAYDAHPDHQGFVAERWRTEVADFQEYDFVERG</sequence>
<accession>A0A939QNL8</accession>
<name>A0A939QNL8_9MICO</name>
<dbReference type="Pfam" id="PF07876">
    <property type="entry name" value="Dabb"/>
    <property type="match status" value="1"/>
</dbReference>
<comment type="caution">
    <text evidence="2">The sequence shown here is derived from an EMBL/GenBank/DDBJ whole genome shotgun (WGS) entry which is preliminary data.</text>
</comment>
<dbReference type="RefSeq" id="WP_208505374.1">
    <property type="nucleotide sequence ID" value="NZ_JAGFOA010000008.1"/>
</dbReference>
<dbReference type="PROSITE" id="PS51502">
    <property type="entry name" value="S_R_A_B_BARREL"/>
    <property type="match status" value="1"/>
</dbReference>
<reference evidence="2" key="1">
    <citation type="submission" date="2021-03" db="EMBL/GenBank/DDBJ databases">
        <title>Microbacterium sp. nov., a novel actinobacterium isolated from cow dung.</title>
        <authorList>
            <person name="Zhang L."/>
        </authorList>
    </citation>
    <scope>NUCLEOTIDE SEQUENCE</scope>
    <source>
        <strain evidence="2">NEAU-LLB</strain>
    </source>
</reference>
<dbReference type="InterPro" id="IPR011008">
    <property type="entry name" value="Dimeric_a/b-barrel"/>
</dbReference>
<dbReference type="AlphaFoldDB" id="A0A939QNL8"/>
<proteinExistence type="predicted"/>
<evidence type="ECO:0000313" key="2">
    <source>
        <dbReference type="EMBL" id="MBO3665037.1"/>
    </source>
</evidence>
<feature type="domain" description="Stress-response A/B barrel" evidence="1">
    <location>
        <begin position="3"/>
        <end position="95"/>
    </location>
</feature>
<dbReference type="InterPro" id="IPR013097">
    <property type="entry name" value="Dabb"/>
</dbReference>
<dbReference type="SMART" id="SM00886">
    <property type="entry name" value="Dabb"/>
    <property type="match status" value="1"/>
</dbReference>
<keyword evidence="3" id="KW-1185">Reference proteome</keyword>
<protein>
    <submittedName>
        <fullName evidence="2">Dabb family protein</fullName>
    </submittedName>
</protein>
<evidence type="ECO:0000313" key="3">
    <source>
        <dbReference type="Proteomes" id="UP000680132"/>
    </source>
</evidence>
<dbReference type="Gene3D" id="3.30.70.100">
    <property type="match status" value="1"/>
</dbReference>
<dbReference type="Proteomes" id="UP000680132">
    <property type="component" value="Unassembled WGS sequence"/>
</dbReference>
<dbReference type="SUPFAM" id="SSF54909">
    <property type="entry name" value="Dimeric alpha+beta barrel"/>
    <property type="match status" value="1"/>
</dbReference>
<dbReference type="EMBL" id="JAGFOA010000008">
    <property type="protein sequence ID" value="MBO3665037.1"/>
    <property type="molecule type" value="Genomic_DNA"/>
</dbReference>